<feature type="compositionally biased region" description="Low complexity" evidence="1">
    <location>
        <begin position="125"/>
        <end position="137"/>
    </location>
</feature>
<protein>
    <submittedName>
        <fullName evidence="2">Uncharacterized protein</fullName>
    </submittedName>
</protein>
<evidence type="ECO:0000256" key="1">
    <source>
        <dbReference type="SAM" id="MobiDB-lite"/>
    </source>
</evidence>
<dbReference type="AlphaFoldDB" id="A0A410NT54"/>
<evidence type="ECO:0000313" key="5">
    <source>
        <dbReference type="Proteomes" id="UP000596117"/>
    </source>
</evidence>
<evidence type="ECO:0000313" key="4">
    <source>
        <dbReference type="Proteomes" id="UP000287388"/>
    </source>
</evidence>
<dbReference type="Proteomes" id="UP000287388">
    <property type="component" value="Chromosome"/>
</dbReference>
<proteinExistence type="predicted"/>
<reference evidence="2 4" key="1">
    <citation type="submission" date="2019-01" db="EMBL/GenBank/DDBJ databases">
        <title>Brevundimonas diminuta Genome sequencing and assembly.</title>
        <authorList>
            <person name="Chen H."/>
        </authorList>
    </citation>
    <scope>NUCLEOTIDE SEQUENCE [LARGE SCALE GENOMIC DNA]</scope>
    <source>
        <strain evidence="2">ATCC</strain>
        <strain evidence="4">ATCC(B) 19146</strain>
    </source>
</reference>
<dbReference type="KEGG" id="bdm:EQG53_00930"/>
<accession>A0A410NT54</accession>
<dbReference type="Proteomes" id="UP000596117">
    <property type="component" value="Chromosome"/>
</dbReference>
<reference evidence="3 5" key="2">
    <citation type="submission" date="2020-12" db="EMBL/GenBank/DDBJ databases">
        <title>FDA dAtabase for Regulatory Grade micrObial Sequences (FDA-ARGOS): Supporting development and validation of Infectious Disease Dx tests.</title>
        <authorList>
            <person name="Kerrigan L."/>
            <person name="Long C."/>
            <person name="Tallon L."/>
            <person name="Sadzewicz L."/>
            <person name="Zhao X."/>
            <person name="Boylan J."/>
            <person name="Ott S."/>
            <person name="Bowen H."/>
            <person name="Vavikolanu K."/>
            <person name="Mehta A."/>
            <person name="Aluvathingal J."/>
            <person name="Nadendla S."/>
            <person name="Yan Y."/>
            <person name="Sichtig H."/>
        </authorList>
    </citation>
    <scope>NUCLEOTIDE SEQUENCE [LARGE SCALE GENOMIC DNA]</scope>
    <source>
        <strain evidence="3 5">FDAARGOS_1026</strain>
    </source>
</reference>
<name>A0A410NT54_BREDI</name>
<feature type="region of interest" description="Disordered" evidence="1">
    <location>
        <begin position="101"/>
        <end position="137"/>
    </location>
</feature>
<organism evidence="2 4">
    <name type="scientific">Brevundimonas diminuta</name>
    <name type="common">Pseudomonas diminuta</name>
    <dbReference type="NCBI Taxonomy" id="293"/>
    <lineage>
        <taxon>Bacteria</taxon>
        <taxon>Pseudomonadati</taxon>
        <taxon>Pseudomonadota</taxon>
        <taxon>Alphaproteobacteria</taxon>
        <taxon>Caulobacterales</taxon>
        <taxon>Caulobacteraceae</taxon>
        <taxon>Brevundimonas</taxon>
    </lineage>
</organism>
<dbReference type="RefSeq" id="WP_128718814.1">
    <property type="nucleotide sequence ID" value="NZ_BJNC01000020.1"/>
</dbReference>
<dbReference type="EMBL" id="CP066026">
    <property type="protein sequence ID" value="QQB89621.1"/>
    <property type="molecule type" value="Genomic_DNA"/>
</dbReference>
<evidence type="ECO:0000313" key="2">
    <source>
        <dbReference type="EMBL" id="QAT13032.1"/>
    </source>
</evidence>
<keyword evidence="5" id="KW-1185">Reference proteome</keyword>
<dbReference type="EMBL" id="CP035093">
    <property type="protein sequence ID" value="QAT13032.1"/>
    <property type="molecule type" value="Genomic_DNA"/>
</dbReference>
<sequence length="137" mass="15828">MSYVKLERRPVTWWRSRSQTIGQMIDQGWFIWSVCGRCYLVMEADLGVLEHTLGERETLWNRQPPCRRFGCKGLTTFHGVPPETNQCIELIADWPHEWAEGQPSIPRRVAPSRRKERSDNPPLPAAARARYPAPDDG</sequence>
<evidence type="ECO:0000313" key="3">
    <source>
        <dbReference type="EMBL" id="QQB89621.1"/>
    </source>
</evidence>
<gene>
    <name evidence="2" type="ORF">EQG53_00930</name>
    <name evidence="3" type="ORF">I6H83_04035</name>
</gene>